<comment type="caution">
    <text evidence="3">The sequence shown here is derived from an EMBL/GenBank/DDBJ whole genome shotgun (WGS) entry which is preliminary data.</text>
</comment>
<dbReference type="EMBL" id="JBHUMX010000041">
    <property type="protein sequence ID" value="MFD2629980.1"/>
    <property type="molecule type" value="Genomic_DNA"/>
</dbReference>
<keyword evidence="4" id="KW-1185">Reference proteome</keyword>
<feature type="transmembrane region" description="Helical" evidence="1">
    <location>
        <begin position="160"/>
        <end position="180"/>
    </location>
</feature>
<evidence type="ECO:0000313" key="3">
    <source>
        <dbReference type="EMBL" id="MFD2629980.1"/>
    </source>
</evidence>
<accession>A0ABW5Q307</accession>
<keyword evidence="1" id="KW-1133">Transmembrane helix</keyword>
<dbReference type="PANTHER" id="PTHR34219">
    <property type="entry name" value="IRON-REGULATED INNER MEMBRANE PROTEIN-RELATED"/>
    <property type="match status" value="1"/>
</dbReference>
<evidence type="ECO:0000313" key="4">
    <source>
        <dbReference type="Proteomes" id="UP001597451"/>
    </source>
</evidence>
<sequence length="461" mass="51568">MSMREKVVQPASKERKSKQKKAKLYKTVWRWHFYAGLIIAPFLLILAVTGSIYLFKPQIENVIYADYYDVTPQDERLADSEILETVRDDYPGATVTSFRPGEDQERSSEVGLSYEGESLTVFVNPYTGEQLRELNAEDRIMDKIEEFHGELMAGTLGDRIVELAASWGVVLIVTGIFLWFPRKRKSLAGVLYPRFHKGKMTLRRDLHAVPAFWIAAGMLFLIMTGLPWSGFWGTNFQTITTNAGVGYPPSVWVGDAPSSGVETQEIADVPWAAETLDVPKSDIQGLVPVSIDDITATAEREGVHPSYTVIFPSSEEGVFTLSAFPPKAKDEITMHLDQYSGAVLADYRYDNYEPIGKLVAWGITLHKGTEFGFINQLISLAICLGIILIVLSGFYLWWKRKPKHGTGAPKSAGIFNMKLFLVVLIALGIIFPLVGLSIIFILLIDILLIKRIPALHRFFNA</sequence>
<dbReference type="Pfam" id="PF03929">
    <property type="entry name" value="PepSY_TM"/>
    <property type="match status" value="1"/>
</dbReference>
<dbReference type="Proteomes" id="UP001597451">
    <property type="component" value="Unassembled WGS sequence"/>
</dbReference>
<feature type="transmembrane region" description="Helical" evidence="1">
    <location>
        <begin position="377"/>
        <end position="398"/>
    </location>
</feature>
<proteinExistence type="predicted"/>
<feature type="transmembrane region" description="Helical" evidence="1">
    <location>
        <begin position="31"/>
        <end position="55"/>
    </location>
</feature>
<dbReference type="Pfam" id="PF03413">
    <property type="entry name" value="PepSY"/>
    <property type="match status" value="1"/>
</dbReference>
<name>A0ABW5Q307_9BACI</name>
<feature type="domain" description="PepSY" evidence="2">
    <location>
        <begin position="79"/>
        <end position="133"/>
    </location>
</feature>
<evidence type="ECO:0000259" key="2">
    <source>
        <dbReference type="Pfam" id="PF03413"/>
    </source>
</evidence>
<evidence type="ECO:0000256" key="1">
    <source>
        <dbReference type="SAM" id="Phobius"/>
    </source>
</evidence>
<dbReference type="PANTHER" id="PTHR34219:SF1">
    <property type="entry name" value="PEPSY DOMAIN-CONTAINING PROTEIN"/>
    <property type="match status" value="1"/>
</dbReference>
<reference evidence="4" key="1">
    <citation type="journal article" date="2019" name="Int. J. Syst. Evol. Microbiol.">
        <title>The Global Catalogue of Microorganisms (GCM) 10K type strain sequencing project: providing services to taxonomists for standard genome sequencing and annotation.</title>
        <authorList>
            <consortium name="The Broad Institute Genomics Platform"/>
            <consortium name="The Broad Institute Genome Sequencing Center for Infectious Disease"/>
            <person name="Wu L."/>
            <person name="Ma J."/>
        </authorList>
    </citation>
    <scope>NUCLEOTIDE SEQUENCE [LARGE SCALE GENOMIC DNA]</scope>
    <source>
        <strain evidence="4">TISTR 1858</strain>
    </source>
</reference>
<dbReference type="InterPro" id="IPR025711">
    <property type="entry name" value="PepSY"/>
</dbReference>
<protein>
    <submittedName>
        <fullName evidence="3">PepSY-associated TM helix domain-containing protein</fullName>
    </submittedName>
</protein>
<keyword evidence="1" id="KW-0472">Membrane</keyword>
<feature type="transmembrane region" description="Helical" evidence="1">
    <location>
        <begin position="206"/>
        <end position="228"/>
    </location>
</feature>
<dbReference type="RefSeq" id="WP_379562772.1">
    <property type="nucleotide sequence ID" value="NZ_JBHUMX010000041.1"/>
</dbReference>
<keyword evidence="1" id="KW-0812">Transmembrane</keyword>
<gene>
    <name evidence="3" type="ORF">ACFSUN_14425</name>
</gene>
<dbReference type="InterPro" id="IPR005625">
    <property type="entry name" value="PepSY-ass_TM"/>
</dbReference>
<feature type="transmembrane region" description="Helical" evidence="1">
    <location>
        <begin position="419"/>
        <end position="449"/>
    </location>
</feature>
<organism evidence="3 4">
    <name type="scientific">Oceanobacillus kapialis</name>
    <dbReference type="NCBI Taxonomy" id="481353"/>
    <lineage>
        <taxon>Bacteria</taxon>
        <taxon>Bacillati</taxon>
        <taxon>Bacillota</taxon>
        <taxon>Bacilli</taxon>
        <taxon>Bacillales</taxon>
        <taxon>Bacillaceae</taxon>
        <taxon>Oceanobacillus</taxon>
    </lineage>
</organism>